<dbReference type="InterPro" id="IPR027417">
    <property type="entry name" value="P-loop_NTPase"/>
</dbReference>
<dbReference type="GO" id="GO:0004386">
    <property type="term" value="F:helicase activity"/>
    <property type="evidence" value="ECO:0007669"/>
    <property type="project" value="UniProtKB-KW"/>
</dbReference>
<evidence type="ECO:0000313" key="6">
    <source>
        <dbReference type="EMBL" id="MCZ3845285.1"/>
    </source>
</evidence>
<accession>A0AAP3M3P0</accession>
<evidence type="ECO:0000259" key="5">
    <source>
        <dbReference type="PROSITE" id="PS51206"/>
    </source>
</evidence>
<reference evidence="6" key="1">
    <citation type="submission" date="2022-01" db="EMBL/GenBank/DDBJ databases">
        <title>VMRC isolate genome collection.</title>
        <authorList>
            <person name="France M."/>
            <person name="Rutt L."/>
            <person name="Humphrys M."/>
            <person name="Ravel J."/>
        </authorList>
    </citation>
    <scope>NUCLEOTIDE SEQUENCE</scope>
    <source>
        <strain evidence="6">C0127B5</strain>
    </source>
</reference>
<keyword evidence="3" id="KW-0347">Helicase</keyword>
<dbReference type="AlphaFoldDB" id="A0AAP3M3P0"/>
<keyword evidence="1" id="KW-0547">Nucleotide-binding</keyword>
<proteinExistence type="predicted"/>
<feature type="domain" description="SF3 helicase" evidence="5">
    <location>
        <begin position="184"/>
        <end position="350"/>
    </location>
</feature>
<dbReference type="InterPro" id="IPR051620">
    <property type="entry name" value="ORF904-like_C"/>
</dbReference>
<dbReference type="PROSITE" id="PS51206">
    <property type="entry name" value="SF3_HELICASE_1"/>
    <property type="match status" value="1"/>
</dbReference>
<gene>
    <name evidence="6" type="ORF">L2422_07235</name>
</gene>
<dbReference type="Pfam" id="PF19263">
    <property type="entry name" value="DUF5906"/>
    <property type="match status" value="1"/>
</dbReference>
<dbReference type="InterPro" id="IPR014015">
    <property type="entry name" value="Helicase_SF3_DNA-vir"/>
</dbReference>
<evidence type="ECO:0000256" key="4">
    <source>
        <dbReference type="ARBA" id="ARBA00022840"/>
    </source>
</evidence>
<evidence type="ECO:0000256" key="3">
    <source>
        <dbReference type="ARBA" id="ARBA00022806"/>
    </source>
</evidence>
<dbReference type="EMBL" id="JAKHLF010000013">
    <property type="protein sequence ID" value="MCZ3845285.1"/>
    <property type="molecule type" value="Genomic_DNA"/>
</dbReference>
<name>A0AAP3M3P0_9LACO</name>
<dbReference type="SUPFAM" id="SSF52540">
    <property type="entry name" value="P-loop containing nucleoside triphosphate hydrolases"/>
    <property type="match status" value="1"/>
</dbReference>
<evidence type="ECO:0000313" key="7">
    <source>
        <dbReference type="Proteomes" id="UP001213015"/>
    </source>
</evidence>
<dbReference type="InterPro" id="IPR004968">
    <property type="entry name" value="DNA_primase/NTPase_C"/>
</dbReference>
<dbReference type="Proteomes" id="UP001213015">
    <property type="component" value="Unassembled WGS sequence"/>
</dbReference>
<organism evidence="6 7">
    <name type="scientific">Lactobacillus mulieris</name>
    <dbReference type="NCBI Taxonomy" id="2508708"/>
    <lineage>
        <taxon>Bacteria</taxon>
        <taxon>Bacillati</taxon>
        <taxon>Bacillota</taxon>
        <taxon>Bacilli</taxon>
        <taxon>Lactobacillales</taxon>
        <taxon>Lactobacillaceae</taxon>
        <taxon>Lactobacillus</taxon>
    </lineage>
</organism>
<dbReference type="GO" id="GO:0016787">
    <property type="term" value="F:hydrolase activity"/>
    <property type="evidence" value="ECO:0007669"/>
    <property type="project" value="UniProtKB-KW"/>
</dbReference>
<keyword evidence="4" id="KW-0067">ATP-binding</keyword>
<dbReference type="Gene3D" id="3.40.50.300">
    <property type="entry name" value="P-loop containing nucleotide triphosphate hydrolases"/>
    <property type="match status" value="1"/>
</dbReference>
<dbReference type="PANTHER" id="PTHR35372:SF2">
    <property type="entry name" value="SF3 HELICASE DOMAIN-CONTAINING PROTEIN"/>
    <property type="match status" value="1"/>
</dbReference>
<protein>
    <submittedName>
        <fullName evidence="6">Phage/plasmid primase, P4 family</fullName>
    </submittedName>
</protein>
<dbReference type="Pfam" id="PF03288">
    <property type="entry name" value="Pox_D5"/>
    <property type="match status" value="1"/>
</dbReference>
<evidence type="ECO:0000256" key="2">
    <source>
        <dbReference type="ARBA" id="ARBA00022801"/>
    </source>
</evidence>
<keyword evidence="2" id="KW-0378">Hydrolase</keyword>
<dbReference type="InterPro" id="IPR006500">
    <property type="entry name" value="Helicase_put_C_phage/plasmid"/>
</dbReference>
<dbReference type="PANTHER" id="PTHR35372">
    <property type="entry name" value="ATP BINDING PROTEIN-RELATED"/>
    <property type="match status" value="1"/>
</dbReference>
<dbReference type="NCBIfam" id="TIGR01613">
    <property type="entry name" value="primase_Cterm"/>
    <property type="match status" value="1"/>
</dbReference>
<dbReference type="RefSeq" id="WP_234975115.1">
    <property type="nucleotide sequence ID" value="NZ_JAKEYK010000012.1"/>
</dbReference>
<dbReference type="InterPro" id="IPR045455">
    <property type="entry name" value="NrS-1_pol-like_helicase"/>
</dbReference>
<sequence length="473" mass="54670">MSKDTKTPEALKEAYNNYNEQAKAPSWCFIDSDNKRKVIYSKLVEEILEERPLLYAQSQQKTRFYQYEKELGYWKLSSEQWLAKYIADKLTSANLWTYSAQRDCLSLLKAKIPIRDAKDTLEAKKDNISIFANGVYDWEADTLKHHNPSYYFTYSRAYPLNIEQGKTLTSLEAEKWLEATFGSENLIPIMEFIGYCFLETYKPIQAFIIILGNGGEGKTTFLNFVENLIGKEIASHVSLEDLSKKGQGKNFSPSELYGKALNIGDDIAHTSIEDTSSIKKLTGGGIISANVKNAGNIDFANYAKLWFSANDLPSFRDSSNGMERRIFVFKVNRITNFEERFSIKRINEERPLFAYHCISLAKKALLAKKLTDTKETIEWRKNWLDDNDPVQQFLDECCEAETKSFTEKTLLRDAYEQWCKQNGYKPINSSNFKQELERKGFLQAAKRPNKKRIYYFTGLKLIQHPLEGDYYNS</sequence>
<evidence type="ECO:0000256" key="1">
    <source>
        <dbReference type="ARBA" id="ARBA00022741"/>
    </source>
</evidence>
<comment type="caution">
    <text evidence="6">The sequence shown here is derived from an EMBL/GenBank/DDBJ whole genome shotgun (WGS) entry which is preliminary data.</text>
</comment>
<dbReference type="GO" id="GO:0005524">
    <property type="term" value="F:ATP binding"/>
    <property type="evidence" value="ECO:0007669"/>
    <property type="project" value="UniProtKB-KW"/>
</dbReference>